<organism evidence="1 2">
    <name type="scientific">[Eubacterium] siraeum</name>
    <dbReference type="NCBI Taxonomy" id="39492"/>
    <lineage>
        <taxon>Bacteria</taxon>
        <taxon>Bacillati</taxon>
        <taxon>Bacillota</taxon>
        <taxon>Clostridia</taxon>
        <taxon>Eubacteriales</taxon>
        <taxon>Oscillospiraceae</taxon>
        <taxon>Oscillospiraceae incertae sedis</taxon>
    </lineage>
</organism>
<dbReference type="Proteomes" id="UP000095662">
    <property type="component" value="Unassembled WGS sequence"/>
</dbReference>
<dbReference type="EMBL" id="CZBY01000010">
    <property type="protein sequence ID" value="CUQ87213.1"/>
    <property type="molecule type" value="Genomic_DNA"/>
</dbReference>
<dbReference type="AlphaFoldDB" id="A0A174ZIH0"/>
<dbReference type="STRING" id="39492.ERS852540_01461"/>
<protein>
    <submittedName>
        <fullName evidence="1">Uncharacterized protein</fullName>
    </submittedName>
</protein>
<sequence>MYFKQKNSLKNRSDLPDNSITSNVYFAMNNRYSISNDMSERPISLLKEKFSVSESHEIKYDSKNAYCLLMNEIETDNLYQDDELNNKFYGVFSDTADDEFFGIYIFDGEKKKIFGCVIASVSGKNITAKLGIQTLSKAISQHPWVLKNGIILHSDRGS</sequence>
<name>A0A174ZIH0_9FIRM</name>
<accession>A0A174ZIH0</accession>
<evidence type="ECO:0000313" key="1">
    <source>
        <dbReference type="EMBL" id="CUQ87213.1"/>
    </source>
</evidence>
<gene>
    <name evidence="1" type="ORF">ERS852540_01461</name>
</gene>
<reference evidence="1 2" key="1">
    <citation type="submission" date="2015-09" db="EMBL/GenBank/DDBJ databases">
        <authorList>
            <consortium name="Pathogen Informatics"/>
        </authorList>
    </citation>
    <scope>NUCLEOTIDE SEQUENCE [LARGE SCALE GENOMIC DNA]</scope>
    <source>
        <strain evidence="1 2">2789STDY5834928</strain>
    </source>
</reference>
<evidence type="ECO:0000313" key="2">
    <source>
        <dbReference type="Proteomes" id="UP000095662"/>
    </source>
</evidence>
<proteinExistence type="predicted"/>